<proteinExistence type="predicted"/>
<dbReference type="GO" id="GO:0005829">
    <property type="term" value="C:cytosol"/>
    <property type="evidence" value="ECO:0007669"/>
    <property type="project" value="TreeGrafter"/>
</dbReference>
<keyword evidence="3" id="KW-0804">Transcription</keyword>
<keyword evidence="6" id="KW-1185">Reference proteome</keyword>
<evidence type="ECO:0000256" key="1">
    <source>
        <dbReference type="ARBA" id="ARBA00023015"/>
    </source>
</evidence>
<reference evidence="5 6" key="1">
    <citation type="submission" date="2019-12" db="EMBL/GenBank/DDBJ databases">
        <authorList>
            <person name="Xu J."/>
        </authorList>
    </citation>
    <scope>NUCLEOTIDE SEQUENCE [LARGE SCALE GENOMIC DNA]</scope>
    <source>
        <strain evidence="5 6">HX-5-24</strain>
    </source>
</reference>
<protein>
    <submittedName>
        <fullName evidence="5">Helix-turn-helix domain-containing protein</fullName>
    </submittedName>
</protein>
<evidence type="ECO:0000259" key="4">
    <source>
        <dbReference type="PROSITE" id="PS01124"/>
    </source>
</evidence>
<gene>
    <name evidence="5" type="ORF">GN331_08890</name>
</gene>
<keyword evidence="1" id="KW-0805">Transcription regulation</keyword>
<dbReference type="Proteomes" id="UP000479692">
    <property type="component" value="Unassembled WGS sequence"/>
</dbReference>
<accession>A0A7C9LHT0</accession>
<dbReference type="Pfam" id="PF12833">
    <property type="entry name" value="HTH_18"/>
    <property type="match status" value="1"/>
</dbReference>
<dbReference type="AlphaFoldDB" id="A0A7C9LHT0"/>
<dbReference type="RefSeq" id="WP_156641613.1">
    <property type="nucleotide sequence ID" value="NZ_WOXT01000002.1"/>
</dbReference>
<dbReference type="SUPFAM" id="SSF46689">
    <property type="entry name" value="Homeodomain-like"/>
    <property type="match status" value="1"/>
</dbReference>
<dbReference type="Pfam" id="PF12625">
    <property type="entry name" value="Arabinose_bd"/>
    <property type="match status" value="1"/>
</dbReference>
<organism evidence="5 6">
    <name type="scientific">Noviluteimonas gilva</name>
    <dbReference type="NCBI Taxonomy" id="2682097"/>
    <lineage>
        <taxon>Bacteria</taxon>
        <taxon>Pseudomonadati</taxon>
        <taxon>Pseudomonadota</taxon>
        <taxon>Gammaproteobacteria</taxon>
        <taxon>Lysobacterales</taxon>
        <taxon>Lysobacteraceae</taxon>
        <taxon>Noviluteimonas</taxon>
    </lineage>
</organism>
<dbReference type="InterPro" id="IPR018060">
    <property type="entry name" value="HTH_AraC"/>
</dbReference>
<dbReference type="PANTHER" id="PTHR47894">
    <property type="entry name" value="HTH-TYPE TRANSCRIPTIONAL REGULATOR GADX"/>
    <property type="match status" value="1"/>
</dbReference>
<dbReference type="InterPro" id="IPR032687">
    <property type="entry name" value="AraC-type_N"/>
</dbReference>
<dbReference type="SMART" id="SM00342">
    <property type="entry name" value="HTH_ARAC"/>
    <property type="match status" value="1"/>
</dbReference>
<name>A0A7C9LHT0_9GAMM</name>
<dbReference type="PROSITE" id="PS01124">
    <property type="entry name" value="HTH_ARAC_FAMILY_2"/>
    <property type="match status" value="1"/>
</dbReference>
<comment type="caution">
    <text evidence="5">The sequence shown here is derived from an EMBL/GenBank/DDBJ whole genome shotgun (WGS) entry which is preliminary data.</text>
</comment>
<feature type="domain" description="HTH araC/xylS-type" evidence="4">
    <location>
        <begin position="233"/>
        <end position="331"/>
    </location>
</feature>
<dbReference type="Gene3D" id="1.10.10.60">
    <property type="entry name" value="Homeodomain-like"/>
    <property type="match status" value="1"/>
</dbReference>
<dbReference type="GO" id="GO:0003700">
    <property type="term" value="F:DNA-binding transcription factor activity"/>
    <property type="evidence" value="ECO:0007669"/>
    <property type="project" value="InterPro"/>
</dbReference>
<dbReference type="PRINTS" id="PR00032">
    <property type="entry name" value="HTHARAC"/>
</dbReference>
<dbReference type="InterPro" id="IPR020449">
    <property type="entry name" value="Tscrpt_reg_AraC-type_HTH"/>
</dbReference>
<keyword evidence="2" id="KW-0238">DNA-binding</keyword>
<dbReference type="EMBL" id="WOXT01000002">
    <property type="protein sequence ID" value="MUV14320.1"/>
    <property type="molecule type" value="Genomic_DNA"/>
</dbReference>
<evidence type="ECO:0000256" key="2">
    <source>
        <dbReference type="ARBA" id="ARBA00023125"/>
    </source>
</evidence>
<evidence type="ECO:0000313" key="5">
    <source>
        <dbReference type="EMBL" id="MUV14320.1"/>
    </source>
</evidence>
<dbReference type="GO" id="GO:0000976">
    <property type="term" value="F:transcription cis-regulatory region binding"/>
    <property type="evidence" value="ECO:0007669"/>
    <property type="project" value="TreeGrafter"/>
</dbReference>
<evidence type="ECO:0000256" key="3">
    <source>
        <dbReference type="ARBA" id="ARBA00023163"/>
    </source>
</evidence>
<dbReference type="PANTHER" id="PTHR47894:SF4">
    <property type="entry name" value="HTH-TYPE TRANSCRIPTIONAL REGULATOR GADX"/>
    <property type="match status" value="1"/>
</dbReference>
<sequence length="338" mass="37042">MPAVRAFLPALTLRLQLDALSSLGVDADQVRAAVGPLPTDPDAVVPPDAYTRMWTRAQQLYRRAGLPSALADAIPFGAFGALDYLVGSAETVGGSVESARLHFSMVASDVSLLVENLERGERLVRVVGREALEPEAAEFTLACVVTRLRQLGGERFKCRFVGLPATASSDEAVRQRIYGSALVMDYPRAELRIGADAWNAPCEKADAFLHATLRQMAHALSLVRQDEEASLEQAVRMRLRGALADGSASPARLARLLGVSERTLQRRLAETDRTYHAIVEDFRREESARLLHDHSLQLIEVATRLGYAEQTSFSRAFRRWTGSSPREWRLAHAAGGLA</sequence>
<evidence type="ECO:0000313" key="6">
    <source>
        <dbReference type="Proteomes" id="UP000479692"/>
    </source>
</evidence>
<dbReference type="InterPro" id="IPR009057">
    <property type="entry name" value="Homeodomain-like_sf"/>
</dbReference>